<dbReference type="Gene3D" id="2.60.120.860">
    <property type="match status" value="1"/>
</dbReference>
<feature type="domain" description="Siphovirus-type tail component C-terminal" evidence="1">
    <location>
        <begin position="189"/>
        <end position="266"/>
    </location>
</feature>
<organism evidence="2 3">
    <name type="scientific">Kutzneria viridogrisea</name>
    <dbReference type="NCBI Taxonomy" id="47990"/>
    <lineage>
        <taxon>Bacteria</taxon>
        <taxon>Bacillati</taxon>
        <taxon>Actinomycetota</taxon>
        <taxon>Actinomycetes</taxon>
        <taxon>Pseudonocardiales</taxon>
        <taxon>Pseudonocardiaceae</taxon>
        <taxon>Kutzneria</taxon>
    </lineage>
</organism>
<dbReference type="InterPro" id="IPR054738">
    <property type="entry name" value="Siphovirus-type_tail_C"/>
</dbReference>
<proteinExistence type="predicted"/>
<dbReference type="RefSeq" id="WP_182836503.1">
    <property type="nucleotide sequence ID" value="NZ_BAAABQ010000065.1"/>
</dbReference>
<sequence>MTAGDLITADGQLEWRGALLGSATPFRLTKLEGWLDLTEMRGDDYDRPSRHGMYPGASLMGKRVVTFSFLVKGVPLAQFQSMVDWMRALTAPVEQPVEQPLVIRLGGQSWMTMARCKGRTLNVDKYYALGYTTGAIRWEATDPRLYSPAEHVLTTPLASPATTGLKFPVQAPFDFGTGPTGGFLTATNTGSVASWPTLQIDGPVTGPVITNHATGERLAFDPTVPITAGQSLVLDTDQRAVTLNGGNASNLLLTRGWFPLLPGTATRLDFTASSYDPAALLTCRWRDAAA</sequence>
<protein>
    <recommendedName>
        <fullName evidence="1">Siphovirus-type tail component C-terminal domain-containing protein</fullName>
    </recommendedName>
</protein>
<dbReference type="EMBL" id="JACJID010000001">
    <property type="protein sequence ID" value="MBA8923988.1"/>
    <property type="molecule type" value="Genomic_DNA"/>
</dbReference>
<evidence type="ECO:0000259" key="1">
    <source>
        <dbReference type="Pfam" id="PF22768"/>
    </source>
</evidence>
<evidence type="ECO:0000313" key="2">
    <source>
        <dbReference type="EMBL" id="MBA8923988.1"/>
    </source>
</evidence>
<accession>A0ABR6BAU1</accession>
<name>A0ABR6BAU1_9PSEU</name>
<evidence type="ECO:0000313" key="3">
    <source>
        <dbReference type="Proteomes" id="UP000517916"/>
    </source>
</evidence>
<comment type="caution">
    <text evidence="2">The sequence shown here is derived from an EMBL/GenBank/DDBJ whole genome shotgun (WGS) entry which is preliminary data.</text>
</comment>
<dbReference type="Pfam" id="PF22768">
    <property type="entry name" value="SPP1_Dit"/>
    <property type="match status" value="1"/>
</dbReference>
<dbReference type="Proteomes" id="UP000517916">
    <property type="component" value="Unassembled WGS sequence"/>
</dbReference>
<reference evidence="2 3" key="1">
    <citation type="submission" date="2020-08" db="EMBL/GenBank/DDBJ databases">
        <title>Genomic Encyclopedia of Archaeal and Bacterial Type Strains, Phase II (KMG-II): from individual species to whole genera.</title>
        <authorList>
            <person name="Goeker M."/>
        </authorList>
    </citation>
    <scope>NUCLEOTIDE SEQUENCE [LARGE SCALE GENOMIC DNA]</scope>
    <source>
        <strain evidence="2 3">DSM 43850</strain>
    </source>
</reference>
<gene>
    <name evidence="2" type="ORF">BC739_001185</name>
</gene>
<keyword evidence="3" id="KW-1185">Reference proteome</keyword>